<sequence length="18" mass="2234">MLICWLIQGNFHKNLKKF</sequence>
<protein>
    <submittedName>
        <fullName evidence="1">Uncharacterized protein</fullName>
    </submittedName>
</protein>
<accession>A0A0E9PK75</accession>
<reference evidence="1" key="1">
    <citation type="submission" date="2014-11" db="EMBL/GenBank/DDBJ databases">
        <authorList>
            <person name="Amaro Gonzalez C."/>
        </authorList>
    </citation>
    <scope>NUCLEOTIDE SEQUENCE</scope>
</reference>
<reference evidence="1" key="2">
    <citation type="journal article" date="2015" name="Fish Shellfish Immunol.">
        <title>Early steps in the European eel (Anguilla anguilla)-Vibrio vulnificus interaction in the gills: Role of the RtxA13 toxin.</title>
        <authorList>
            <person name="Callol A."/>
            <person name="Pajuelo D."/>
            <person name="Ebbesson L."/>
            <person name="Teles M."/>
            <person name="MacKenzie S."/>
            <person name="Amaro C."/>
        </authorList>
    </citation>
    <scope>NUCLEOTIDE SEQUENCE</scope>
</reference>
<name>A0A0E9PK75_ANGAN</name>
<dbReference type="EMBL" id="GBXM01104097">
    <property type="protein sequence ID" value="JAH04480.1"/>
    <property type="molecule type" value="Transcribed_RNA"/>
</dbReference>
<organism evidence="1">
    <name type="scientific">Anguilla anguilla</name>
    <name type="common">European freshwater eel</name>
    <name type="synonym">Muraena anguilla</name>
    <dbReference type="NCBI Taxonomy" id="7936"/>
    <lineage>
        <taxon>Eukaryota</taxon>
        <taxon>Metazoa</taxon>
        <taxon>Chordata</taxon>
        <taxon>Craniata</taxon>
        <taxon>Vertebrata</taxon>
        <taxon>Euteleostomi</taxon>
        <taxon>Actinopterygii</taxon>
        <taxon>Neopterygii</taxon>
        <taxon>Teleostei</taxon>
        <taxon>Anguilliformes</taxon>
        <taxon>Anguillidae</taxon>
        <taxon>Anguilla</taxon>
    </lineage>
</organism>
<dbReference type="AlphaFoldDB" id="A0A0E9PK75"/>
<proteinExistence type="predicted"/>
<evidence type="ECO:0000313" key="1">
    <source>
        <dbReference type="EMBL" id="JAH04480.1"/>
    </source>
</evidence>